<dbReference type="Proteomes" id="UP000038040">
    <property type="component" value="Unplaced"/>
</dbReference>
<evidence type="ECO:0000259" key="2">
    <source>
        <dbReference type="Pfam" id="PF24492"/>
    </source>
</evidence>
<evidence type="ECO:0000256" key="1">
    <source>
        <dbReference type="ARBA" id="ARBA00022737"/>
    </source>
</evidence>
<dbReference type="GO" id="GO:0005737">
    <property type="term" value="C:cytoplasm"/>
    <property type="evidence" value="ECO:0007669"/>
    <property type="project" value="TreeGrafter"/>
</dbReference>
<dbReference type="PANTHER" id="PTHR23346:SF19">
    <property type="entry name" value="PROTEASOME ADAPTER AND SCAFFOLD PROTEIN ECM29"/>
    <property type="match status" value="1"/>
</dbReference>
<dbReference type="GO" id="GO:0060090">
    <property type="term" value="F:molecular adaptor activity"/>
    <property type="evidence" value="ECO:0007669"/>
    <property type="project" value="TreeGrafter"/>
</dbReference>
<dbReference type="GO" id="GO:0036503">
    <property type="term" value="P:ERAD pathway"/>
    <property type="evidence" value="ECO:0007669"/>
    <property type="project" value="TreeGrafter"/>
</dbReference>
<protein>
    <submittedName>
        <fullName evidence="4">Proteasome component Ecm</fullName>
    </submittedName>
</protein>
<dbReference type="SUPFAM" id="SSF48371">
    <property type="entry name" value="ARM repeat"/>
    <property type="match status" value="1"/>
</dbReference>
<reference evidence="4" key="1">
    <citation type="submission" date="2017-02" db="UniProtKB">
        <authorList>
            <consortium name="WormBaseParasite"/>
        </authorList>
    </citation>
    <scope>IDENTIFICATION</scope>
</reference>
<sequence>LISVLGKIASSRKNIFTTGVKECACKCLGFLSTLNLQANLYESIIGPPQPEVQFFVGESLFDAILGECSASRRDLFVDTEEKFIVKILNLILSKKLCHSNCHLRQAAIIWLYILSKNGVRAKMKIIFDNLATIQLAFIDGLAENNDFSHDIATKGLGIVFESANDEQKKTMLDDLMAALVAGRKRAVPLTLDTQLFYDDLLGKASGERLATYREICSLASECNQPDLIYKFLQIASHNATWDSKKGAAFGFSVVLQQAEDKARPYFSQLIPKLYRYRYDPDMKVRSAMLSLWNVVISSDKNVVCFSNFEILKSIELLITMINKEWRIRESSCLALADFLSTHYSTDMIDKFTDLYENLFRLIDDIKESVRVAANRSLTVLIKITRRECSSIRGEKASQILSIVLPVLIENGLNSPVKTVKLLSLKAIMGLSKDAGIVLQKHLVLIIPCLLDALSDLEPASLNFIAVRSNESEVEMIDSARISLAHNSPIMSSLFDLIPIIDENILPPLFSRLCEQLHSSFGLTTRTGACQFVINMCLRCQQLLATSKSICDKMLQTLFLGLQDRNLTIRKQFCKTIAHLIKYCSQSKTEILLKFIAESLQNDQGFLFYLYFHQCFFKMNYAN</sequence>
<accession>A0A0N4UPM6</accession>
<organism evidence="3 4">
    <name type="scientific">Dracunculus medinensis</name>
    <name type="common">Guinea worm</name>
    <dbReference type="NCBI Taxonomy" id="318479"/>
    <lineage>
        <taxon>Eukaryota</taxon>
        <taxon>Metazoa</taxon>
        <taxon>Ecdysozoa</taxon>
        <taxon>Nematoda</taxon>
        <taxon>Chromadorea</taxon>
        <taxon>Rhabditida</taxon>
        <taxon>Spirurina</taxon>
        <taxon>Dracunculoidea</taxon>
        <taxon>Dracunculidae</taxon>
        <taxon>Dracunculus</taxon>
    </lineage>
</organism>
<dbReference type="WBParaSite" id="DME_0000991901-mRNA-1">
    <property type="protein sequence ID" value="DME_0000991901-mRNA-1"/>
    <property type="gene ID" value="DME_0000991901"/>
</dbReference>
<feature type="domain" description="Proteasome adapter and scaffold protein ECM29 HEAT-repeat" evidence="2">
    <location>
        <begin position="438"/>
        <end position="596"/>
    </location>
</feature>
<proteinExistence type="predicted"/>
<name>A0A0N4UPM6_DRAME</name>
<dbReference type="PANTHER" id="PTHR23346">
    <property type="entry name" value="TRANSLATIONAL ACTIVATOR GCN1-RELATED"/>
    <property type="match status" value="1"/>
</dbReference>
<keyword evidence="1" id="KW-0677">Repeat</keyword>
<dbReference type="InterPro" id="IPR016024">
    <property type="entry name" value="ARM-type_fold"/>
</dbReference>
<dbReference type="Gene3D" id="1.25.10.10">
    <property type="entry name" value="Leucine-rich Repeat Variant"/>
    <property type="match status" value="2"/>
</dbReference>
<dbReference type="GO" id="GO:0005634">
    <property type="term" value="C:nucleus"/>
    <property type="evidence" value="ECO:0007669"/>
    <property type="project" value="TreeGrafter"/>
</dbReference>
<evidence type="ECO:0000313" key="4">
    <source>
        <dbReference type="WBParaSite" id="DME_0000991901-mRNA-1"/>
    </source>
</evidence>
<evidence type="ECO:0000313" key="3">
    <source>
        <dbReference type="Proteomes" id="UP000038040"/>
    </source>
</evidence>
<dbReference type="InterPro" id="IPR011989">
    <property type="entry name" value="ARM-like"/>
</dbReference>
<dbReference type="InterPro" id="IPR055443">
    <property type="entry name" value="HEAT_ECM29"/>
</dbReference>
<dbReference type="Pfam" id="PF24492">
    <property type="entry name" value="HEAT_ECM29"/>
    <property type="match status" value="1"/>
</dbReference>
<dbReference type="AlphaFoldDB" id="A0A0N4UPM6"/>